<dbReference type="GeneID" id="43639103"/>
<dbReference type="RefSeq" id="XP_031912359.1">
    <property type="nucleotide sequence ID" value="XM_032054893.1"/>
</dbReference>
<evidence type="ECO:0000313" key="2">
    <source>
        <dbReference type="EMBL" id="KAE8136296.1"/>
    </source>
</evidence>
<evidence type="ECO:0000313" key="3">
    <source>
        <dbReference type="Proteomes" id="UP000325672"/>
    </source>
</evidence>
<proteinExistence type="predicted"/>
<organism evidence="2 3">
    <name type="scientific">Aspergillus pseudotamarii</name>
    <dbReference type="NCBI Taxonomy" id="132259"/>
    <lineage>
        <taxon>Eukaryota</taxon>
        <taxon>Fungi</taxon>
        <taxon>Dikarya</taxon>
        <taxon>Ascomycota</taxon>
        <taxon>Pezizomycotina</taxon>
        <taxon>Eurotiomycetes</taxon>
        <taxon>Eurotiomycetidae</taxon>
        <taxon>Eurotiales</taxon>
        <taxon>Aspergillaceae</taxon>
        <taxon>Aspergillus</taxon>
        <taxon>Aspergillus subgen. Circumdati</taxon>
    </lineage>
</organism>
<reference evidence="2 3" key="1">
    <citation type="submission" date="2019-04" db="EMBL/GenBank/DDBJ databases">
        <title>Friends and foes A comparative genomics study of 23 Aspergillus species from section Flavi.</title>
        <authorList>
            <consortium name="DOE Joint Genome Institute"/>
            <person name="Kjaerbolling I."/>
            <person name="Vesth T."/>
            <person name="Frisvad J.C."/>
            <person name="Nybo J.L."/>
            <person name="Theobald S."/>
            <person name="Kildgaard S."/>
            <person name="Isbrandt T."/>
            <person name="Kuo A."/>
            <person name="Sato A."/>
            <person name="Lyhne E.K."/>
            <person name="Kogle M.E."/>
            <person name="Wiebenga A."/>
            <person name="Kun R.S."/>
            <person name="Lubbers R.J."/>
            <person name="Makela M.R."/>
            <person name="Barry K."/>
            <person name="Chovatia M."/>
            <person name="Clum A."/>
            <person name="Daum C."/>
            <person name="Haridas S."/>
            <person name="He G."/>
            <person name="LaButti K."/>
            <person name="Lipzen A."/>
            <person name="Mondo S."/>
            <person name="Riley R."/>
            <person name="Salamov A."/>
            <person name="Simmons B.A."/>
            <person name="Magnuson J.K."/>
            <person name="Henrissat B."/>
            <person name="Mortensen U.H."/>
            <person name="Larsen T.O."/>
            <person name="Devries R.P."/>
            <person name="Grigoriev I.V."/>
            <person name="Machida M."/>
            <person name="Baker S.E."/>
            <person name="Andersen M.R."/>
        </authorList>
    </citation>
    <scope>NUCLEOTIDE SEQUENCE [LARGE SCALE GENOMIC DNA]</scope>
    <source>
        <strain evidence="2 3">CBS 117625</strain>
    </source>
</reference>
<keyword evidence="1" id="KW-0812">Transmembrane</keyword>
<accession>A0A5N6SNP0</accession>
<keyword evidence="3" id="KW-1185">Reference proteome</keyword>
<dbReference type="EMBL" id="ML743585">
    <property type="protein sequence ID" value="KAE8136296.1"/>
    <property type="molecule type" value="Genomic_DNA"/>
</dbReference>
<feature type="transmembrane region" description="Helical" evidence="1">
    <location>
        <begin position="38"/>
        <end position="59"/>
    </location>
</feature>
<dbReference type="AlphaFoldDB" id="A0A5N6SNP0"/>
<sequence length="67" mass="7636">MEPCLASFAMTEELADVNIWNNQAQLLWKPEVLFHSRVSLVVLEGLACSLIMSSFYLAYNAPRYQLV</sequence>
<protein>
    <submittedName>
        <fullName evidence="2">Uncharacterized protein</fullName>
    </submittedName>
</protein>
<keyword evidence="1" id="KW-1133">Transmembrane helix</keyword>
<gene>
    <name evidence="2" type="ORF">BDV38DRAFT_249800</name>
</gene>
<name>A0A5N6SNP0_ASPPS</name>
<dbReference type="Proteomes" id="UP000325672">
    <property type="component" value="Unassembled WGS sequence"/>
</dbReference>
<keyword evidence="1" id="KW-0472">Membrane</keyword>
<evidence type="ECO:0000256" key="1">
    <source>
        <dbReference type="SAM" id="Phobius"/>
    </source>
</evidence>